<evidence type="ECO:0000259" key="1">
    <source>
        <dbReference type="PROSITE" id="PS50853"/>
    </source>
</evidence>
<dbReference type="PANTHER" id="PTHR46957:SF3">
    <property type="entry name" value="CYTOKINE RECEPTOR"/>
    <property type="match status" value="1"/>
</dbReference>
<dbReference type="Gene3D" id="2.60.120.260">
    <property type="entry name" value="Galactose-binding domain-like"/>
    <property type="match status" value="3"/>
</dbReference>
<dbReference type="InterPro" id="IPR050713">
    <property type="entry name" value="RTP_Phos/Ushers"/>
</dbReference>
<keyword evidence="3" id="KW-1185">Reference proteome</keyword>
<reference evidence="2 3" key="1">
    <citation type="journal article" date="2023" name="Genome Announc.">
        <title>Pan-Genome Analyses of the Genus Cohnella and Proposal of the Novel Species Cohnella silvisoli sp. nov., Isolated from Forest Soil.</title>
        <authorList>
            <person name="Wang C."/>
            <person name="Mao L."/>
            <person name="Bao G."/>
            <person name="Zhu H."/>
        </authorList>
    </citation>
    <scope>NUCLEOTIDE SEQUENCE [LARGE SCALE GENOMIC DNA]</scope>
    <source>
        <strain evidence="2 3">NL03-T5-1</strain>
    </source>
</reference>
<feature type="domain" description="Fibronectin type-III" evidence="1">
    <location>
        <begin position="1"/>
        <end position="62"/>
    </location>
</feature>
<dbReference type="RefSeq" id="WP_349403285.1">
    <property type="nucleotide sequence ID" value="NZ_JASKHM010000036.1"/>
</dbReference>
<dbReference type="PROSITE" id="PS50853">
    <property type="entry name" value="FN3"/>
    <property type="match status" value="3"/>
</dbReference>
<name>A0ABV1L4B9_9BACL</name>
<feature type="non-terminal residue" evidence="2">
    <location>
        <position position="640"/>
    </location>
</feature>
<feature type="domain" description="Fibronectin type-III" evidence="1">
    <location>
        <begin position="466"/>
        <end position="550"/>
    </location>
</feature>
<organism evidence="2 3">
    <name type="scientific">Cohnella silvisoli</name>
    <dbReference type="NCBI Taxonomy" id="2873699"/>
    <lineage>
        <taxon>Bacteria</taxon>
        <taxon>Bacillati</taxon>
        <taxon>Bacillota</taxon>
        <taxon>Bacilli</taxon>
        <taxon>Bacillales</taxon>
        <taxon>Paenibacillaceae</taxon>
        <taxon>Cohnella</taxon>
    </lineage>
</organism>
<dbReference type="Pfam" id="PF00041">
    <property type="entry name" value="fn3"/>
    <property type="match status" value="2"/>
</dbReference>
<evidence type="ECO:0000313" key="3">
    <source>
        <dbReference type="Proteomes" id="UP001493487"/>
    </source>
</evidence>
<dbReference type="CDD" id="cd00063">
    <property type="entry name" value="FN3"/>
    <property type="match status" value="2"/>
</dbReference>
<dbReference type="SMART" id="SM00060">
    <property type="entry name" value="FN3"/>
    <property type="match status" value="2"/>
</dbReference>
<comment type="caution">
    <text evidence="2">The sequence shown here is derived from an EMBL/GenBank/DDBJ whole genome shotgun (WGS) entry which is preliminary data.</text>
</comment>
<dbReference type="InterPro" id="IPR013783">
    <property type="entry name" value="Ig-like_fold"/>
</dbReference>
<dbReference type="Gene3D" id="2.60.40.10">
    <property type="entry name" value="Immunoglobulins"/>
    <property type="match status" value="3"/>
</dbReference>
<sequence length="640" mass="66416">QNSGAVTYTVYKNGTLMGTTANTTYTVTGLTKATSYTMTVVASDAAGNESEAAEVTATTAGGNMLPNGGFETYTGSSGAANGWIEDGSDWSIVTTPVAEGTRAQRMGLSGIGAGHFISLYRTIPVTGGKTFILDGQFNATAMNGAKVQLNIAFYDANNNHISEQKQDLLDVTDGYVLLKTSGNIPANAVEAVISPRIYATADNGTATLYVDGLNFRYSMPSIPGNLHATGTTNTSVSLEWDTSTDNEGAVKYSVYKNGTLVGTTANTNYTVTGLTKATSYTMTVVASDAAGNESEAAEVTATTTGDNLLPNGGFETYTGSSGAANGWIEDGSDWSIVTTPVAEGTRAQRMGLSGIGAGHFVSLYRTIPVTGGKTFILDGQFNATAMNGAKVQLNIAFYDANNNHISEQKQDLLDVTDGYVLLKTSGNIPANAVEAVISPRIYATADNGTATLYVDGLNFRYSMPSIPGNLHATGTTNTSVSLEWDASTDNEGAVKYSVYKNGTLVGTTANTNYTVTGLTKATSYTMTVVASDAAANESEAAEVTATTAGGNLLPNGGFETYTGSSGAADGWNTDGSDWSVVTTPVVEGTRAQRIGLTGIGAGHYIELYRDVAVTAGKTFALDGQFNAASMNDAKVQMNIS</sequence>
<dbReference type="InterPro" id="IPR036116">
    <property type="entry name" value="FN3_sf"/>
</dbReference>
<dbReference type="Proteomes" id="UP001493487">
    <property type="component" value="Unassembled WGS sequence"/>
</dbReference>
<feature type="non-terminal residue" evidence="2">
    <location>
        <position position="1"/>
    </location>
</feature>
<feature type="domain" description="Fibronectin type-III" evidence="1">
    <location>
        <begin position="222"/>
        <end position="307"/>
    </location>
</feature>
<evidence type="ECO:0000313" key="2">
    <source>
        <dbReference type="EMBL" id="MEQ4487200.1"/>
    </source>
</evidence>
<proteinExistence type="predicted"/>
<dbReference type="InterPro" id="IPR003961">
    <property type="entry name" value="FN3_dom"/>
</dbReference>
<dbReference type="SUPFAM" id="SSF49265">
    <property type="entry name" value="Fibronectin type III"/>
    <property type="match status" value="3"/>
</dbReference>
<dbReference type="EMBL" id="JASKHM010000036">
    <property type="protein sequence ID" value="MEQ4487200.1"/>
    <property type="molecule type" value="Genomic_DNA"/>
</dbReference>
<gene>
    <name evidence="2" type="ORF">QJS35_32990</name>
</gene>
<protein>
    <submittedName>
        <fullName evidence="2">Fibronectin type III domain-containing protein</fullName>
    </submittedName>
</protein>
<accession>A0ABV1L4B9</accession>
<dbReference type="PANTHER" id="PTHR46957">
    <property type="entry name" value="CYTOKINE RECEPTOR"/>
    <property type="match status" value="1"/>
</dbReference>